<dbReference type="SUPFAM" id="SSF51556">
    <property type="entry name" value="Metallo-dependent hydrolases"/>
    <property type="match status" value="1"/>
</dbReference>
<feature type="binding site" evidence="1">
    <location>
        <position position="194"/>
    </location>
    <ligand>
        <name>a divalent metal cation</name>
        <dbReference type="ChEBI" id="CHEBI:60240"/>
        <label>1</label>
    </ligand>
</feature>
<dbReference type="Proteomes" id="UP000183208">
    <property type="component" value="Unassembled WGS sequence"/>
</dbReference>
<dbReference type="RefSeq" id="WP_074824283.1">
    <property type="nucleotide sequence ID" value="NZ_FNTI01000001.1"/>
</dbReference>
<dbReference type="InterPro" id="IPR001130">
    <property type="entry name" value="TatD-like"/>
</dbReference>
<gene>
    <name evidence="2" type="ORF">SAMN05444171_4804</name>
</gene>
<dbReference type="InterPro" id="IPR049677">
    <property type="entry name" value="QatD"/>
</dbReference>
<accession>A0A1H5CP08</accession>
<dbReference type="AlphaFoldDB" id="A0A1H5CP08"/>
<feature type="binding site" evidence="1">
    <location>
        <position position="7"/>
    </location>
    <ligand>
        <name>a divalent metal cation</name>
        <dbReference type="ChEBI" id="CHEBI:60240"/>
        <label>1</label>
    </ligand>
</feature>
<dbReference type="Gene3D" id="3.20.20.140">
    <property type="entry name" value="Metal-dependent hydrolases"/>
    <property type="match status" value="1"/>
</dbReference>
<dbReference type="PANTHER" id="PTHR46124">
    <property type="entry name" value="D-AMINOACYL-TRNA DEACYLASE"/>
    <property type="match status" value="1"/>
</dbReference>
<keyword evidence="1" id="KW-0479">Metal-binding</keyword>
<sequence>MIDLHAHIDLYPDPVATTKECVDRNLFVLSVTTTPSAWSGTAALAKDAARIRTALGLHPQIAQERQSELPLFEELLPCTRYVGEIGLDGGPELKGTWDVQRRVFDEILRMCSAAGGRVMTIHSRRAATQVLDSLAARSEAGAAILHWFSGTRRELQRAVDQGCWFSVGPAMLAGEKGRAMTAIMPPDRILTESDGPFAQINGRPLFPWDVEAAEKALAKIWSVSDEEARHRLLENLRRLTTHVAPEKSDGFSHDSKS</sequence>
<reference evidence="2 3" key="1">
    <citation type="submission" date="2016-10" db="EMBL/GenBank/DDBJ databases">
        <authorList>
            <person name="de Groot N.N."/>
        </authorList>
    </citation>
    <scope>NUCLEOTIDE SEQUENCE [LARGE SCALE GENOMIC DNA]</scope>
    <source>
        <strain evidence="2 3">GAS522</strain>
    </source>
</reference>
<name>A0A1H5CP08_9BRAD</name>
<protein>
    <submittedName>
        <fullName evidence="2">TatD DNase family protein</fullName>
    </submittedName>
</protein>
<dbReference type="GO" id="GO:0046872">
    <property type="term" value="F:metal ion binding"/>
    <property type="evidence" value="ECO:0007669"/>
    <property type="project" value="UniProtKB-KW"/>
</dbReference>
<feature type="binding site" evidence="1">
    <location>
        <position position="146"/>
    </location>
    <ligand>
        <name>a divalent metal cation</name>
        <dbReference type="ChEBI" id="CHEBI:60240"/>
        <label>2</label>
    </ligand>
</feature>
<dbReference type="PANTHER" id="PTHR46124:SF2">
    <property type="entry name" value="D-AMINOACYL-TRNA DEACYLASE"/>
    <property type="match status" value="1"/>
</dbReference>
<proteinExistence type="predicted"/>
<dbReference type="OrthoDB" id="9810005at2"/>
<dbReference type="GO" id="GO:0016788">
    <property type="term" value="F:hydrolase activity, acting on ester bonds"/>
    <property type="evidence" value="ECO:0007669"/>
    <property type="project" value="InterPro"/>
</dbReference>
<organism evidence="2 3">
    <name type="scientific">Bradyrhizobium lablabi</name>
    <dbReference type="NCBI Taxonomy" id="722472"/>
    <lineage>
        <taxon>Bacteria</taxon>
        <taxon>Pseudomonadati</taxon>
        <taxon>Pseudomonadota</taxon>
        <taxon>Alphaproteobacteria</taxon>
        <taxon>Hyphomicrobiales</taxon>
        <taxon>Nitrobacteraceae</taxon>
        <taxon>Bradyrhizobium</taxon>
    </lineage>
</organism>
<dbReference type="NCBIfam" id="NF041926">
    <property type="entry name" value="QatD"/>
    <property type="match status" value="1"/>
</dbReference>
<evidence type="ECO:0000313" key="2">
    <source>
        <dbReference type="EMBL" id="SED68357.1"/>
    </source>
</evidence>
<dbReference type="PIRSF" id="PIRSF005902">
    <property type="entry name" value="DNase_TatD"/>
    <property type="match status" value="1"/>
</dbReference>
<evidence type="ECO:0000256" key="1">
    <source>
        <dbReference type="PIRSR" id="PIRSR005902-1"/>
    </source>
</evidence>
<feature type="binding site" evidence="1">
    <location>
        <position position="84"/>
    </location>
    <ligand>
        <name>a divalent metal cation</name>
        <dbReference type="ChEBI" id="CHEBI:60240"/>
        <label>1</label>
    </ligand>
</feature>
<dbReference type="InterPro" id="IPR032466">
    <property type="entry name" value="Metal_Hydrolase"/>
</dbReference>
<dbReference type="Pfam" id="PF01026">
    <property type="entry name" value="TatD_DNase"/>
    <property type="match status" value="1"/>
</dbReference>
<dbReference type="CDD" id="cd01310">
    <property type="entry name" value="TatD_DNAse"/>
    <property type="match status" value="1"/>
</dbReference>
<dbReference type="EMBL" id="FNTI01000001">
    <property type="protein sequence ID" value="SED68357.1"/>
    <property type="molecule type" value="Genomic_DNA"/>
</dbReference>
<feature type="binding site" evidence="1">
    <location>
        <position position="5"/>
    </location>
    <ligand>
        <name>a divalent metal cation</name>
        <dbReference type="ChEBI" id="CHEBI:60240"/>
        <label>1</label>
    </ligand>
</feature>
<feature type="binding site" evidence="1">
    <location>
        <position position="122"/>
    </location>
    <ligand>
        <name>a divalent metal cation</name>
        <dbReference type="ChEBI" id="CHEBI:60240"/>
        <label>2</label>
    </ligand>
</feature>
<evidence type="ECO:0000313" key="3">
    <source>
        <dbReference type="Proteomes" id="UP000183208"/>
    </source>
</evidence>